<gene>
    <name evidence="7" type="ORF">HNP52_004183</name>
</gene>
<name>A0A7W7K5V7_9SPHN</name>
<sequence length="93" mass="10859">MSLSIAELTLVEQRVTNDAPSIAVAYLFWLFLWFVSAHRFYLGRPVSAILQILSYFVVIGFVWLLIDLFLIPGMIREKKDEIRHEMMRRLATA</sequence>
<dbReference type="PANTHER" id="PTHR21016:SF25">
    <property type="entry name" value="TM2 DOMAIN-CONTAINING PROTEIN DDB_G0277895-RELATED"/>
    <property type="match status" value="1"/>
</dbReference>
<keyword evidence="4 5" id="KW-0472">Membrane</keyword>
<dbReference type="InterPro" id="IPR007829">
    <property type="entry name" value="TM2"/>
</dbReference>
<keyword evidence="2 5" id="KW-0812">Transmembrane</keyword>
<keyword evidence="3 5" id="KW-1133">Transmembrane helix</keyword>
<dbReference type="RefSeq" id="WP_184170153.1">
    <property type="nucleotide sequence ID" value="NZ_JACHLN010000004.1"/>
</dbReference>
<reference evidence="7 8" key="1">
    <citation type="submission" date="2020-08" db="EMBL/GenBank/DDBJ databases">
        <title>Functional genomics of gut bacteria from endangered species of beetles.</title>
        <authorList>
            <person name="Carlos-Shanley C."/>
        </authorList>
    </citation>
    <scope>NUCLEOTIDE SEQUENCE [LARGE SCALE GENOMIC DNA]</scope>
    <source>
        <strain evidence="7 8">S00224</strain>
    </source>
</reference>
<dbReference type="EMBL" id="JACHLN010000004">
    <property type="protein sequence ID" value="MBB4841086.1"/>
    <property type="molecule type" value="Genomic_DNA"/>
</dbReference>
<accession>A0A7W7K5V7</accession>
<dbReference type="Pfam" id="PF05154">
    <property type="entry name" value="TM2"/>
    <property type="match status" value="1"/>
</dbReference>
<evidence type="ECO:0000256" key="2">
    <source>
        <dbReference type="ARBA" id="ARBA00022692"/>
    </source>
</evidence>
<comment type="subcellular location">
    <subcellularLocation>
        <location evidence="1">Membrane</location>
        <topology evidence="1">Multi-pass membrane protein</topology>
    </subcellularLocation>
</comment>
<evidence type="ECO:0000259" key="6">
    <source>
        <dbReference type="Pfam" id="PF05154"/>
    </source>
</evidence>
<organism evidence="7 8">
    <name type="scientific">Sphingomonas kyeonggiensis</name>
    <dbReference type="NCBI Taxonomy" id="1268553"/>
    <lineage>
        <taxon>Bacteria</taxon>
        <taxon>Pseudomonadati</taxon>
        <taxon>Pseudomonadota</taxon>
        <taxon>Alphaproteobacteria</taxon>
        <taxon>Sphingomonadales</taxon>
        <taxon>Sphingomonadaceae</taxon>
        <taxon>Sphingomonas</taxon>
    </lineage>
</organism>
<protein>
    <submittedName>
        <fullName evidence="7">TM2 domain-containing membrane protein YozV</fullName>
    </submittedName>
</protein>
<proteinExistence type="predicted"/>
<evidence type="ECO:0000313" key="8">
    <source>
        <dbReference type="Proteomes" id="UP000575241"/>
    </source>
</evidence>
<evidence type="ECO:0000256" key="3">
    <source>
        <dbReference type="ARBA" id="ARBA00022989"/>
    </source>
</evidence>
<dbReference type="InterPro" id="IPR050932">
    <property type="entry name" value="TM2D1-3-like"/>
</dbReference>
<feature type="domain" description="TM2" evidence="6">
    <location>
        <begin position="21"/>
        <end position="69"/>
    </location>
</feature>
<dbReference type="GO" id="GO:0016020">
    <property type="term" value="C:membrane"/>
    <property type="evidence" value="ECO:0007669"/>
    <property type="project" value="UniProtKB-SubCell"/>
</dbReference>
<comment type="caution">
    <text evidence="7">The sequence shown here is derived from an EMBL/GenBank/DDBJ whole genome shotgun (WGS) entry which is preliminary data.</text>
</comment>
<evidence type="ECO:0000256" key="1">
    <source>
        <dbReference type="ARBA" id="ARBA00004141"/>
    </source>
</evidence>
<evidence type="ECO:0000313" key="7">
    <source>
        <dbReference type="EMBL" id="MBB4841086.1"/>
    </source>
</evidence>
<evidence type="ECO:0000256" key="4">
    <source>
        <dbReference type="ARBA" id="ARBA00023136"/>
    </source>
</evidence>
<keyword evidence="8" id="KW-1185">Reference proteome</keyword>
<dbReference type="Proteomes" id="UP000575241">
    <property type="component" value="Unassembled WGS sequence"/>
</dbReference>
<dbReference type="AlphaFoldDB" id="A0A7W7K5V7"/>
<evidence type="ECO:0000256" key="5">
    <source>
        <dbReference type="SAM" id="Phobius"/>
    </source>
</evidence>
<feature type="transmembrane region" description="Helical" evidence="5">
    <location>
        <begin position="48"/>
        <end position="70"/>
    </location>
</feature>
<dbReference type="PANTHER" id="PTHR21016">
    <property type="entry name" value="BETA-AMYLOID BINDING PROTEIN-RELATED"/>
    <property type="match status" value="1"/>
</dbReference>
<feature type="transmembrane region" description="Helical" evidence="5">
    <location>
        <begin position="21"/>
        <end position="42"/>
    </location>
</feature>